<dbReference type="OrthoDB" id="427186at2759"/>
<dbReference type="RefSeq" id="XP_040673247.1">
    <property type="nucleotide sequence ID" value="XM_040811273.1"/>
</dbReference>
<evidence type="ECO:0000313" key="7">
    <source>
        <dbReference type="Proteomes" id="UP000184073"/>
    </source>
</evidence>
<feature type="region of interest" description="Disordered" evidence="5">
    <location>
        <begin position="192"/>
        <end position="211"/>
    </location>
</feature>
<dbReference type="SMART" id="SM00177">
    <property type="entry name" value="ARF"/>
    <property type="match status" value="1"/>
</dbReference>
<dbReference type="InterPro" id="IPR027417">
    <property type="entry name" value="P-loop_NTPase"/>
</dbReference>
<protein>
    <submittedName>
        <fullName evidence="6">Uncharacterized protein</fullName>
    </submittedName>
</protein>
<evidence type="ECO:0000313" key="6">
    <source>
        <dbReference type="EMBL" id="OJJ07485.1"/>
    </source>
</evidence>
<reference evidence="7" key="1">
    <citation type="journal article" date="2017" name="Genome Biol.">
        <title>Comparative genomics reveals high biological diversity and specific adaptations in the industrially and medically important fungal genus Aspergillus.</title>
        <authorList>
            <person name="de Vries R.P."/>
            <person name="Riley R."/>
            <person name="Wiebenga A."/>
            <person name="Aguilar-Osorio G."/>
            <person name="Amillis S."/>
            <person name="Uchima C.A."/>
            <person name="Anderluh G."/>
            <person name="Asadollahi M."/>
            <person name="Askin M."/>
            <person name="Barry K."/>
            <person name="Battaglia E."/>
            <person name="Bayram O."/>
            <person name="Benocci T."/>
            <person name="Braus-Stromeyer S.A."/>
            <person name="Caldana C."/>
            <person name="Canovas D."/>
            <person name="Cerqueira G.C."/>
            <person name="Chen F."/>
            <person name="Chen W."/>
            <person name="Choi C."/>
            <person name="Clum A."/>
            <person name="Dos Santos R.A."/>
            <person name="Damasio A.R."/>
            <person name="Diallinas G."/>
            <person name="Emri T."/>
            <person name="Fekete E."/>
            <person name="Flipphi M."/>
            <person name="Freyberg S."/>
            <person name="Gallo A."/>
            <person name="Gournas C."/>
            <person name="Habgood R."/>
            <person name="Hainaut M."/>
            <person name="Harispe M.L."/>
            <person name="Henrissat B."/>
            <person name="Hilden K.S."/>
            <person name="Hope R."/>
            <person name="Hossain A."/>
            <person name="Karabika E."/>
            <person name="Karaffa L."/>
            <person name="Karanyi Z."/>
            <person name="Krasevec N."/>
            <person name="Kuo A."/>
            <person name="Kusch H."/>
            <person name="LaButti K."/>
            <person name="Lagendijk E.L."/>
            <person name="Lapidus A."/>
            <person name="Levasseur A."/>
            <person name="Lindquist E."/>
            <person name="Lipzen A."/>
            <person name="Logrieco A.F."/>
            <person name="MacCabe A."/>
            <person name="Maekelae M.R."/>
            <person name="Malavazi I."/>
            <person name="Melin P."/>
            <person name="Meyer V."/>
            <person name="Mielnichuk N."/>
            <person name="Miskei M."/>
            <person name="Molnar A.P."/>
            <person name="Mule G."/>
            <person name="Ngan C.Y."/>
            <person name="Orejas M."/>
            <person name="Orosz E."/>
            <person name="Ouedraogo J.P."/>
            <person name="Overkamp K.M."/>
            <person name="Park H.-S."/>
            <person name="Perrone G."/>
            <person name="Piumi F."/>
            <person name="Punt P.J."/>
            <person name="Ram A.F."/>
            <person name="Ramon A."/>
            <person name="Rauscher S."/>
            <person name="Record E."/>
            <person name="Riano-Pachon D.M."/>
            <person name="Robert V."/>
            <person name="Roehrig J."/>
            <person name="Ruller R."/>
            <person name="Salamov A."/>
            <person name="Salih N.S."/>
            <person name="Samson R.A."/>
            <person name="Sandor E."/>
            <person name="Sanguinetti M."/>
            <person name="Schuetze T."/>
            <person name="Sepcic K."/>
            <person name="Shelest E."/>
            <person name="Sherlock G."/>
            <person name="Sophianopoulou V."/>
            <person name="Squina F.M."/>
            <person name="Sun H."/>
            <person name="Susca A."/>
            <person name="Todd R.B."/>
            <person name="Tsang A."/>
            <person name="Unkles S.E."/>
            <person name="van de Wiele N."/>
            <person name="van Rossen-Uffink D."/>
            <person name="Oliveira J.V."/>
            <person name="Vesth T.C."/>
            <person name="Visser J."/>
            <person name="Yu J.-H."/>
            <person name="Zhou M."/>
            <person name="Andersen M.R."/>
            <person name="Archer D.B."/>
            <person name="Baker S.E."/>
            <person name="Benoit I."/>
            <person name="Brakhage A.A."/>
            <person name="Braus G.H."/>
            <person name="Fischer R."/>
            <person name="Frisvad J.C."/>
            <person name="Goldman G.H."/>
            <person name="Houbraken J."/>
            <person name="Oakley B."/>
            <person name="Pocsi I."/>
            <person name="Scazzocchio C."/>
            <person name="Seiboth B."/>
            <person name="vanKuyk P.A."/>
            <person name="Wortman J."/>
            <person name="Dyer P.S."/>
            <person name="Grigoriev I.V."/>
        </authorList>
    </citation>
    <scope>NUCLEOTIDE SEQUENCE [LARGE SCALE GENOMIC DNA]</scope>
    <source>
        <strain evidence="7">CBS 583.65</strain>
    </source>
</reference>
<dbReference type="GO" id="GO:0005525">
    <property type="term" value="F:GTP binding"/>
    <property type="evidence" value="ECO:0007669"/>
    <property type="project" value="UniProtKB-KW"/>
</dbReference>
<dbReference type="Pfam" id="PF00025">
    <property type="entry name" value="Arf"/>
    <property type="match status" value="1"/>
</dbReference>
<keyword evidence="4" id="KW-0460">Magnesium</keyword>
<dbReference type="GeneID" id="63726784"/>
<accession>A0A1L9Q136</accession>
<dbReference type="Gene3D" id="3.40.50.300">
    <property type="entry name" value="P-loop containing nucleotide triphosphate hydrolases"/>
    <property type="match status" value="1"/>
</dbReference>
<evidence type="ECO:0000256" key="2">
    <source>
        <dbReference type="ARBA" id="ARBA00023134"/>
    </source>
</evidence>
<feature type="binding site" evidence="4">
    <location>
        <position position="45"/>
    </location>
    <ligand>
        <name>Mg(2+)</name>
        <dbReference type="ChEBI" id="CHEBI:18420"/>
    </ligand>
</feature>
<dbReference type="GO" id="GO:0003924">
    <property type="term" value="F:GTPase activity"/>
    <property type="evidence" value="ECO:0007669"/>
    <property type="project" value="InterPro"/>
</dbReference>
<dbReference type="InterPro" id="IPR006689">
    <property type="entry name" value="Small_GTPase_ARF/SAR"/>
</dbReference>
<dbReference type="SUPFAM" id="SSF52540">
    <property type="entry name" value="P-loop containing nucleoside triphosphate hydrolases"/>
    <property type="match status" value="1"/>
</dbReference>
<feature type="binding site" evidence="3">
    <location>
        <begin position="122"/>
        <end position="125"/>
    </location>
    <ligand>
        <name>GTP</name>
        <dbReference type="ChEBI" id="CHEBI:37565"/>
    </ligand>
</feature>
<dbReference type="VEuPathDB" id="FungiDB:ASPVEDRAFT_367236"/>
<name>A0A1L9Q136_ASPVE</name>
<dbReference type="STRING" id="1036611.A0A1L9Q136"/>
<evidence type="ECO:0000256" key="1">
    <source>
        <dbReference type="ARBA" id="ARBA00022741"/>
    </source>
</evidence>
<dbReference type="AlphaFoldDB" id="A0A1L9Q136"/>
<feature type="binding site" evidence="3">
    <location>
        <begin position="20"/>
        <end position="27"/>
    </location>
    <ligand>
        <name>GTP</name>
        <dbReference type="ChEBI" id="CHEBI:37565"/>
    </ligand>
</feature>
<organism evidence="6 7">
    <name type="scientific">Aspergillus versicolor CBS 583.65</name>
    <dbReference type="NCBI Taxonomy" id="1036611"/>
    <lineage>
        <taxon>Eukaryota</taxon>
        <taxon>Fungi</taxon>
        <taxon>Dikarya</taxon>
        <taxon>Ascomycota</taxon>
        <taxon>Pezizomycotina</taxon>
        <taxon>Eurotiomycetes</taxon>
        <taxon>Eurotiomycetidae</taxon>
        <taxon>Eurotiales</taxon>
        <taxon>Aspergillaceae</taxon>
        <taxon>Aspergillus</taxon>
        <taxon>Aspergillus subgen. Nidulantes</taxon>
    </lineage>
</organism>
<proteinExistence type="predicted"/>
<evidence type="ECO:0000256" key="5">
    <source>
        <dbReference type="SAM" id="MobiDB-lite"/>
    </source>
</evidence>
<gene>
    <name evidence="6" type="ORF">ASPVEDRAFT_367236</name>
</gene>
<feature type="binding site" evidence="4">
    <location>
        <position position="27"/>
    </location>
    <ligand>
        <name>Mg(2+)</name>
        <dbReference type="ChEBI" id="CHEBI:18420"/>
    </ligand>
</feature>
<keyword evidence="2 3" id="KW-0342">GTP-binding</keyword>
<evidence type="ECO:0000256" key="3">
    <source>
        <dbReference type="PIRSR" id="PIRSR606689-1"/>
    </source>
</evidence>
<evidence type="ECO:0000256" key="4">
    <source>
        <dbReference type="PIRSR" id="PIRSR606689-2"/>
    </source>
</evidence>
<dbReference type="EMBL" id="KV878137">
    <property type="protein sequence ID" value="OJJ07485.1"/>
    <property type="molecule type" value="Genomic_DNA"/>
</dbReference>
<keyword evidence="1 3" id="KW-0547">Nucleotide-binding</keyword>
<dbReference type="GO" id="GO:0046872">
    <property type="term" value="F:metal ion binding"/>
    <property type="evidence" value="ECO:0007669"/>
    <property type="project" value="UniProtKB-KW"/>
</dbReference>
<keyword evidence="4" id="KW-0479">Metal-binding</keyword>
<sequence length="702" mass="80191">MEKLSSWLLGKKSYKILVLGEDGCGKTTFIDRLKFNRVRSQPRLTPGFYVETVQYPMNSSWQLWELKTTLKHMPVLRQHLSPSTLVLWLHDCESGIDPPEEFPSLLHEMVGADCRNIWVGLNKQDASKVGKETISYIRQAYQEELSLFGDKLPKRILRQRLCPKTGNDDTFEVLEEIYTTVMNISLKQAKQVDPGPERRQLESIEQSMEQTPEGQKSLLETAITNDTWDADAFWELFIKADLPVWGHYYYLKAAYYLILSSEKNAFQQAADYKLHLQRLQENCPDLFEREGLPKSPIDRPFNTSVTTFWILKLQIAIRDYRVHTMASDLPSPSDFCHVLRHSPSLMNSYPWDEWYSSPPAFTCAKDIWFPPNLKVLPTDTHYRSDPAVLPVSDKSPERLLRYVFAVLRYIQRTAVQREETITLALGAFKQVTMGLRTHYPSLLPYSETQARFWIQMVDAALRGLEDEKGTDLAFEEFQDMFDLKLACWEKHYSKMVWDGVSARWSFVPPDLEPLPDVISPASFGQEIVSEKSSISFSSNLPYTEELSFYAAMVIKQTENSNPGLPITNHADLLSYLYTALADKQSAGQRVELQPLSIGKKAQSAFEELSCPLVAAATHRNFWIQQVAAAVLHAEREGLSAFSDFITSNLRLAWAGLPGVYYSARVWTGGAAGGKNEIVPGDRRRVPRIVDLDLTEDEDWVHC</sequence>
<dbReference type="Proteomes" id="UP000184073">
    <property type="component" value="Unassembled WGS sequence"/>
</dbReference>
<keyword evidence="7" id="KW-1185">Reference proteome</keyword>